<dbReference type="InterPro" id="IPR051396">
    <property type="entry name" value="Bact_Antivir_Def_Nuclease"/>
</dbReference>
<dbReference type="EMBL" id="SOJN01000080">
    <property type="protein sequence ID" value="TET45506.1"/>
    <property type="molecule type" value="Genomic_DNA"/>
</dbReference>
<feature type="domain" description="Endonuclease GajA/Old nuclease/RecF-like AAA" evidence="1">
    <location>
        <begin position="167"/>
        <end position="349"/>
    </location>
</feature>
<dbReference type="InterPro" id="IPR034139">
    <property type="entry name" value="TOPRIM_OLD"/>
</dbReference>
<protein>
    <submittedName>
        <fullName evidence="3">ATP-dependent endonuclease</fullName>
    </submittedName>
</protein>
<evidence type="ECO:0000313" key="4">
    <source>
        <dbReference type="Proteomes" id="UP000315525"/>
    </source>
</evidence>
<reference evidence="3 4" key="1">
    <citation type="submission" date="2019-03" db="EMBL/GenBank/DDBJ databases">
        <title>Metabolic potential of uncultured bacteria and archaea associated with petroleum seepage in deep-sea sediments.</title>
        <authorList>
            <person name="Dong X."/>
            <person name="Hubert C."/>
        </authorList>
    </citation>
    <scope>NUCLEOTIDE SEQUENCE [LARGE SCALE GENOMIC DNA]</scope>
    <source>
        <strain evidence="3">E44_bin18</strain>
    </source>
</reference>
<gene>
    <name evidence="3" type="ORF">E3J62_07035</name>
</gene>
<organism evidence="3 4">
    <name type="scientific">candidate division TA06 bacterium</name>
    <dbReference type="NCBI Taxonomy" id="2250710"/>
    <lineage>
        <taxon>Bacteria</taxon>
        <taxon>Bacteria division TA06</taxon>
    </lineage>
</organism>
<keyword evidence="3" id="KW-0540">Nuclease</keyword>
<dbReference type="AlphaFoldDB" id="A0A523USI8"/>
<keyword evidence="3" id="KW-0378">Hydrolase</keyword>
<evidence type="ECO:0000259" key="2">
    <source>
        <dbReference type="Pfam" id="PF20469"/>
    </source>
</evidence>
<dbReference type="Pfam" id="PF20469">
    <property type="entry name" value="OLD-like_TOPRIM"/>
    <property type="match status" value="1"/>
</dbReference>
<comment type="caution">
    <text evidence="3">The sequence shown here is derived from an EMBL/GenBank/DDBJ whole genome shotgun (WGS) entry which is preliminary data.</text>
</comment>
<dbReference type="InterPro" id="IPR041685">
    <property type="entry name" value="AAA_GajA/Old/RecF-like"/>
</dbReference>
<dbReference type="PANTHER" id="PTHR43581:SF4">
    <property type="entry name" value="ATP_GTP PHOSPHATASE"/>
    <property type="match status" value="1"/>
</dbReference>
<dbReference type="Proteomes" id="UP000315525">
    <property type="component" value="Unassembled WGS sequence"/>
</dbReference>
<evidence type="ECO:0000259" key="1">
    <source>
        <dbReference type="Pfam" id="PF13175"/>
    </source>
</evidence>
<sequence>MQDSGTKVMYISEMSVKNFKSIEKEEFSFEPFSVLIGKNNVGKSNVLCALRLLLEGTSKDFSQEDFYATDTSIEFEAKIENVDHFLDLSSKAHRAKIESDIKDGRLRVRRKVDPTGSAGKLEVFDLNEGAYGLKTGIDAALKQLLPQVIFIEAFQDPSAEAQGKSSATLGKLIKQVLARVQEEVSKELAEAYEQANHLLNVAEIITDNGKTKQVDQRAQGIKDIERRIRANLQRVFGDVDVRIKIDFPEVSGLMASSRLELFDGGTWTPTEGKGEGVQRALYVALLRSLAEQLREDQKSESGLKRPFLLLIEEPEIFLHPTVLGTMRDALEDISKSNQVALATHSPSMVSRQTLPDVILVRKSSAKTGKAKTTKLTAHSGDLFKTNERRVRDLLQYQRSSKFLFADKVAVVEGPSDVILYEAIVEKWAEKSLDSLGLAIIDSESKDVSLDCTRMLEDLGLEAICVTDVDFLWRGAGVVCKGGEYSKFLEGFWEKAGAEGIVETNAGQKSIKRGKKRRAAEIIDQDFQEEREIILKELKNSRIWVLPHGEIEDYVGLSASSKGKYVEAARRVRSGEQSILHEETLKTIFTEGLGLLM</sequence>
<keyword evidence="3" id="KW-0255">Endonuclease</keyword>
<proteinExistence type="predicted"/>
<feature type="domain" description="Endonuclease GajA/Old nuclease/RecF-like AAA" evidence="1">
    <location>
        <begin position="9"/>
        <end position="75"/>
    </location>
</feature>
<feature type="domain" description="OLD protein-like TOPRIM" evidence="2">
    <location>
        <begin position="403"/>
        <end position="469"/>
    </location>
</feature>
<dbReference type="Gene3D" id="3.40.50.300">
    <property type="entry name" value="P-loop containing nucleotide triphosphate hydrolases"/>
    <property type="match status" value="1"/>
</dbReference>
<accession>A0A523USI8</accession>
<evidence type="ECO:0000313" key="3">
    <source>
        <dbReference type="EMBL" id="TET45506.1"/>
    </source>
</evidence>
<dbReference type="GO" id="GO:0004519">
    <property type="term" value="F:endonuclease activity"/>
    <property type="evidence" value="ECO:0007669"/>
    <property type="project" value="UniProtKB-KW"/>
</dbReference>
<dbReference type="Pfam" id="PF13175">
    <property type="entry name" value="AAA_15"/>
    <property type="match status" value="2"/>
</dbReference>
<dbReference type="CDD" id="cd01026">
    <property type="entry name" value="TOPRIM_OLD"/>
    <property type="match status" value="1"/>
</dbReference>
<dbReference type="PANTHER" id="PTHR43581">
    <property type="entry name" value="ATP/GTP PHOSPHATASE"/>
    <property type="match status" value="1"/>
</dbReference>
<dbReference type="InterPro" id="IPR027417">
    <property type="entry name" value="P-loop_NTPase"/>
</dbReference>
<name>A0A523USI8_UNCT6</name>
<dbReference type="SUPFAM" id="SSF52540">
    <property type="entry name" value="P-loop containing nucleoside triphosphate hydrolases"/>
    <property type="match status" value="1"/>
</dbReference>